<dbReference type="PROSITE" id="PS00256">
    <property type="entry name" value="AKH"/>
    <property type="match status" value="1"/>
</dbReference>
<reference evidence="10" key="1">
    <citation type="submission" date="2016-04" db="EMBL/GenBank/DDBJ databases">
        <title>Identification of allatostatic molecules in the brown-winged green bug Plautia stali.</title>
        <authorList>
            <person name="Matsumoto K."/>
            <person name="Suetsugu Y."/>
            <person name="Tanaka Y."/>
            <person name="Kotaki T."/>
            <person name="Goto S.G."/>
            <person name="Shinoda T."/>
            <person name="Shiga S."/>
        </authorList>
    </citation>
    <scope>NUCLEOTIDE SEQUENCE</scope>
</reference>
<keyword evidence="8" id="KW-0527">Neuropeptide</keyword>
<sequence>MFKFVVILSFILGLASLCLCQLNFSPGWGKRSQEECKLNTEGVFYIYKTIQNEIKKLIECEKLTR</sequence>
<accession>A0A1E1G7Q8</accession>
<keyword evidence="7" id="KW-0873">Pyrrolidone carboxylic acid</keyword>
<name>A0A1E1G7Q8_PLAST</name>
<feature type="signal peptide" evidence="9">
    <location>
        <begin position="1"/>
        <end position="20"/>
    </location>
</feature>
<gene>
    <name evidence="10" type="primary">Akh</name>
</gene>
<dbReference type="GO" id="GO:0005576">
    <property type="term" value="C:extracellular region"/>
    <property type="evidence" value="ECO:0007669"/>
    <property type="project" value="UniProtKB-SubCell"/>
</dbReference>
<comment type="similarity">
    <text evidence="2">Belongs to the AKH/HRTH/RPCH family.</text>
</comment>
<keyword evidence="3" id="KW-0964">Secreted</keyword>
<evidence type="ECO:0000256" key="9">
    <source>
        <dbReference type="SAM" id="SignalP"/>
    </source>
</evidence>
<evidence type="ECO:0000256" key="3">
    <source>
        <dbReference type="ARBA" id="ARBA00022525"/>
    </source>
</evidence>
<dbReference type="GO" id="GO:0005179">
    <property type="term" value="F:hormone activity"/>
    <property type="evidence" value="ECO:0007669"/>
    <property type="project" value="UniProtKB-KW"/>
</dbReference>
<evidence type="ECO:0000256" key="5">
    <source>
        <dbReference type="ARBA" id="ARBA00022729"/>
    </source>
</evidence>
<dbReference type="GO" id="GO:0007218">
    <property type="term" value="P:neuropeptide signaling pathway"/>
    <property type="evidence" value="ECO:0007669"/>
    <property type="project" value="UniProtKB-KW"/>
</dbReference>
<feature type="chain" id="PRO_5009113503" evidence="9">
    <location>
        <begin position="21"/>
        <end position="65"/>
    </location>
</feature>
<keyword evidence="6" id="KW-0027">Amidation</keyword>
<evidence type="ECO:0000256" key="6">
    <source>
        <dbReference type="ARBA" id="ARBA00022815"/>
    </source>
</evidence>
<proteinExistence type="evidence at transcript level"/>
<evidence type="ECO:0000256" key="1">
    <source>
        <dbReference type="ARBA" id="ARBA00004613"/>
    </source>
</evidence>
<comment type="subcellular location">
    <subcellularLocation>
        <location evidence="1">Secreted</location>
    </subcellularLocation>
</comment>
<evidence type="ECO:0000256" key="4">
    <source>
        <dbReference type="ARBA" id="ARBA00022702"/>
    </source>
</evidence>
<protein>
    <submittedName>
        <fullName evidence="10">Adipokinetic hormone</fullName>
    </submittedName>
</protein>
<dbReference type="AlphaFoldDB" id="A0A1E1G7Q8"/>
<keyword evidence="4" id="KW-0372">Hormone</keyword>
<evidence type="ECO:0000256" key="2">
    <source>
        <dbReference type="ARBA" id="ARBA00006145"/>
    </source>
</evidence>
<dbReference type="InterPro" id="IPR002047">
    <property type="entry name" value="Adipokinetic_hormone_CS"/>
</dbReference>
<evidence type="ECO:0000256" key="7">
    <source>
        <dbReference type="ARBA" id="ARBA00023283"/>
    </source>
</evidence>
<dbReference type="InterPro" id="IPR010475">
    <property type="entry name" value="AKH/RPCH_hormone"/>
</dbReference>
<evidence type="ECO:0000256" key="8">
    <source>
        <dbReference type="ARBA" id="ARBA00023320"/>
    </source>
</evidence>
<organism evidence="10">
    <name type="scientific">Plautia stali</name>
    <name type="common">Stink bug</name>
    <dbReference type="NCBI Taxonomy" id="106108"/>
    <lineage>
        <taxon>Eukaryota</taxon>
        <taxon>Metazoa</taxon>
        <taxon>Ecdysozoa</taxon>
        <taxon>Arthropoda</taxon>
        <taxon>Hexapoda</taxon>
        <taxon>Insecta</taxon>
        <taxon>Pterygota</taxon>
        <taxon>Neoptera</taxon>
        <taxon>Paraneoptera</taxon>
        <taxon>Hemiptera</taxon>
        <taxon>Heteroptera</taxon>
        <taxon>Panheteroptera</taxon>
        <taxon>Pentatomomorpha</taxon>
        <taxon>Pentatomoidea</taxon>
        <taxon>Pentatomidae</taxon>
        <taxon>Pentatominae</taxon>
        <taxon>Plautia</taxon>
    </lineage>
</organism>
<evidence type="ECO:0000313" key="10">
    <source>
        <dbReference type="EMBL" id="BAV78787.1"/>
    </source>
</evidence>
<keyword evidence="5 9" id="KW-0732">Signal</keyword>
<dbReference type="Pfam" id="PF06377">
    <property type="entry name" value="Adipokin_hormo"/>
    <property type="match status" value="1"/>
</dbReference>
<dbReference type="EMBL" id="LC146483">
    <property type="protein sequence ID" value="BAV78787.1"/>
    <property type="molecule type" value="mRNA"/>
</dbReference>